<feature type="transmembrane region" description="Helical" evidence="8">
    <location>
        <begin position="12"/>
        <end position="33"/>
    </location>
</feature>
<feature type="transmembrane region" description="Helical" evidence="8">
    <location>
        <begin position="39"/>
        <end position="61"/>
    </location>
</feature>
<feature type="transmembrane region" description="Helical" evidence="8">
    <location>
        <begin position="141"/>
        <end position="160"/>
    </location>
</feature>
<reference evidence="10" key="1">
    <citation type="submission" date="2018-12" db="EMBL/GenBank/DDBJ databases">
        <title>Complete genome sequence of Roseovarius sp. MME-070.</title>
        <authorList>
            <person name="Nam Y.-D."/>
            <person name="Kang J."/>
            <person name="Chung W.-H."/>
            <person name="Park Y.S."/>
        </authorList>
    </citation>
    <scope>NUCLEOTIDE SEQUENCE [LARGE SCALE GENOMIC DNA]</scope>
    <source>
        <strain evidence="10">MME-070</strain>
    </source>
</reference>
<evidence type="ECO:0000256" key="2">
    <source>
        <dbReference type="ARBA" id="ARBA00009142"/>
    </source>
</evidence>
<dbReference type="PANTHER" id="PTHR30269">
    <property type="entry name" value="TRANSMEMBRANE PROTEIN YFCA"/>
    <property type="match status" value="1"/>
</dbReference>
<comment type="subcellular location">
    <subcellularLocation>
        <location evidence="1 8">Cell membrane</location>
        <topology evidence="1 8">Multi-pass membrane protein</topology>
    </subcellularLocation>
</comment>
<dbReference type="OrthoDB" id="9800873at2"/>
<dbReference type="InterPro" id="IPR052017">
    <property type="entry name" value="TSUP"/>
</dbReference>
<dbReference type="GO" id="GO:0005886">
    <property type="term" value="C:plasma membrane"/>
    <property type="evidence" value="ECO:0007669"/>
    <property type="project" value="UniProtKB-SubCell"/>
</dbReference>
<dbReference type="AlphaFoldDB" id="A0A6I6IRM4"/>
<evidence type="ECO:0000256" key="3">
    <source>
        <dbReference type="ARBA" id="ARBA00022448"/>
    </source>
</evidence>
<feature type="transmembrane region" description="Helical" evidence="8">
    <location>
        <begin position="180"/>
        <end position="200"/>
    </location>
</feature>
<sequence length="255" mass="26972">MDMFFGIETGATLALALFIGFSAGVIKGVVGFAMPMVMVSGLATIASAEVAIAGMILPTLVTNLWQALRQGPRAAWASILRFRAFLLTGGAIMLLSAQLVPWLPGQLLLLFLGISITLFVLLQILGIRIRLSSGARSRAEPVFGAIAGFFGGLSGIWGPPTVAMLTAMNTEKAEQIRVQGVIYGLGSLVLVVAHLGSGVLRAETLPLTASLVPPALLGMALGFKLHDRFDQETFRKVTLFVLLFGGLNLVRRGLV</sequence>
<keyword evidence="10" id="KW-1185">Reference proteome</keyword>
<evidence type="ECO:0000256" key="5">
    <source>
        <dbReference type="ARBA" id="ARBA00022692"/>
    </source>
</evidence>
<proteinExistence type="inferred from homology"/>
<comment type="similarity">
    <text evidence="2 8">Belongs to the 4-toluene sulfonate uptake permease (TSUP) (TC 2.A.102) family.</text>
</comment>
<dbReference type="Proteomes" id="UP000428330">
    <property type="component" value="Chromosome"/>
</dbReference>
<gene>
    <name evidence="9" type="ORF">EI983_14385</name>
</gene>
<evidence type="ECO:0000313" key="9">
    <source>
        <dbReference type="EMBL" id="QGX99385.1"/>
    </source>
</evidence>
<dbReference type="PANTHER" id="PTHR30269:SF32">
    <property type="entry name" value="MEMBRANE TRANSPORTER PROTEIN-RELATED"/>
    <property type="match status" value="1"/>
</dbReference>
<dbReference type="EMBL" id="CP034348">
    <property type="protein sequence ID" value="QGX99385.1"/>
    <property type="molecule type" value="Genomic_DNA"/>
</dbReference>
<dbReference type="RefSeq" id="WP_157708067.1">
    <property type="nucleotide sequence ID" value="NZ_CP034348.1"/>
</dbReference>
<protein>
    <recommendedName>
        <fullName evidence="8">Probable membrane transporter protein</fullName>
    </recommendedName>
</protein>
<evidence type="ECO:0000256" key="1">
    <source>
        <dbReference type="ARBA" id="ARBA00004651"/>
    </source>
</evidence>
<evidence type="ECO:0000256" key="4">
    <source>
        <dbReference type="ARBA" id="ARBA00022475"/>
    </source>
</evidence>
<keyword evidence="6 8" id="KW-1133">Transmembrane helix</keyword>
<evidence type="ECO:0000256" key="6">
    <source>
        <dbReference type="ARBA" id="ARBA00022989"/>
    </source>
</evidence>
<name>A0A6I6IRM4_9RHOB</name>
<feature type="transmembrane region" description="Helical" evidence="8">
    <location>
        <begin position="82"/>
        <end position="101"/>
    </location>
</feature>
<organism evidence="9 10">
    <name type="scientific">Roseovarius faecimaris</name>
    <dbReference type="NCBI Taxonomy" id="2494550"/>
    <lineage>
        <taxon>Bacteria</taxon>
        <taxon>Pseudomonadati</taxon>
        <taxon>Pseudomonadota</taxon>
        <taxon>Alphaproteobacteria</taxon>
        <taxon>Rhodobacterales</taxon>
        <taxon>Roseobacteraceae</taxon>
        <taxon>Roseovarius</taxon>
    </lineage>
</organism>
<evidence type="ECO:0000256" key="7">
    <source>
        <dbReference type="ARBA" id="ARBA00023136"/>
    </source>
</evidence>
<dbReference type="Pfam" id="PF01925">
    <property type="entry name" value="TauE"/>
    <property type="match status" value="1"/>
</dbReference>
<keyword evidence="3" id="KW-0813">Transport</keyword>
<evidence type="ECO:0000313" key="10">
    <source>
        <dbReference type="Proteomes" id="UP000428330"/>
    </source>
</evidence>
<accession>A0A6I6IRM4</accession>
<evidence type="ECO:0000256" key="8">
    <source>
        <dbReference type="RuleBase" id="RU363041"/>
    </source>
</evidence>
<keyword evidence="4 8" id="KW-1003">Cell membrane</keyword>
<dbReference type="InterPro" id="IPR002781">
    <property type="entry name" value="TM_pro_TauE-like"/>
</dbReference>
<dbReference type="KEGG" id="rom:EI983_14385"/>
<keyword evidence="7 8" id="KW-0472">Membrane</keyword>
<feature type="transmembrane region" description="Helical" evidence="8">
    <location>
        <begin position="107"/>
        <end position="129"/>
    </location>
</feature>
<keyword evidence="5 8" id="KW-0812">Transmembrane</keyword>